<dbReference type="Proteomes" id="UP000724874">
    <property type="component" value="Unassembled WGS sequence"/>
</dbReference>
<accession>A0A9P5NA96</accession>
<feature type="transmembrane region" description="Helical" evidence="1">
    <location>
        <begin position="6"/>
        <end position="26"/>
    </location>
</feature>
<feature type="transmembrane region" description="Helical" evidence="1">
    <location>
        <begin position="38"/>
        <end position="63"/>
    </location>
</feature>
<evidence type="ECO:0000313" key="2">
    <source>
        <dbReference type="EMBL" id="KAF8877943.1"/>
    </source>
</evidence>
<feature type="non-terminal residue" evidence="2">
    <location>
        <position position="1"/>
    </location>
</feature>
<protein>
    <submittedName>
        <fullName evidence="2">Uncharacterized protein</fullName>
    </submittedName>
</protein>
<dbReference type="OrthoDB" id="10558118at2759"/>
<reference evidence="2" key="1">
    <citation type="submission" date="2020-11" db="EMBL/GenBank/DDBJ databases">
        <authorList>
            <consortium name="DOE Joint Genome Institute"/>
            <person name="Ahrendt S."/>
            <person name="Riley R."/>
            <person name="Andreopoulos W."/>
            <person name="LaButti K."/>
            <person name="Pangilinan J."/>
            <person name="Ruiz-duenas F.J."/>
            <person name="Barrasa J.M."/>
            <person name="Sanchez-Garcia M."/>
            <person name="Camarero S."/>
            <person name="Miyauchi S."/>
            <person name="Serrano A."/>
            <person name="Linde D."/>
            <person name="Babiker R."/>
            <person name="Drula E."/>
            <person name="Ayuso-Fernandez I."/>
            <person name="Pacheco R."/>
            <person name="Padilla G."/>
            <person name="Ferreira P."/>
            <person name="Barriuso J."/>
            <person name="Kellner H."/>
            <person name="Castanera R."/>
            <person name="Alfaro M."/>
            <person name="Ramirez L."/>
            <person name="Pisabarro A.G."/>
            <person name="Kuo A."/>
            <person name="Tritt A."/>
            <person name="Lipzen A."/>
            <person name="He G."/>
            <person name="Yan M."/>
            <person name="Ng V."/>
            <person name="Cullen D."/>
            <person name="Martin F."/>
            <person name="Rosso M.-N."/>
            <person name="Henrissat B."/>
            <person name="Hibbett D."/>
            <person name="Martinez A.T."/>
            <person name="Grigoriev I.V."/>
        </authorList>
    </citation>
    <scope>NUCLEOTIDE SEQUENCE</scope>
    <source>
        <strain evidence="2">AH 44721</strain>
    </source>
</reference>
<dbReference type="EMBL" id="JADNYJ010000164">
    <property type="protein sequence ID" value="KAF8877943.1"/>
    <property type="molecule type" value="Genomic_DNA"/>
</dbReference>
<name>A0A9P5NA96_GYMJU</name>
<comment type="caution">
    <text evidence="2">The sequence shown here is derived from an EMBL/GenBank/DDBJ whole genome shotgun (WGS) entry which is preliminary data.</text>
</comment>
<dbReference type="AlphaFoldDB" id="A0A9P5NA96"/>
<keyword evidence="1" id="KW-0472">Membrane</keyword>
<keyword evidence="1" id="KW-1133">Transmembrane helix</keyword>
<keyword evidence="1" id="KW-0812">Transmembrane</keyword>
<gene>
    <name evidence="2" type="ORF">CPB84DRAFT_1794563</name>
</gene>
<evidence type="ECO:0000313" key="3">
    <source>
        <dbReference type="Proteomes" id="UP000724874"/>
    </source>
</evidence>
<sequence length="117" mass="12841">RWYIYTAKIPFVSWSFSLILVARQALHGVDEEVILERVHAVGPAVFSLAYSLPILSVHVLYFIEVAYSTNSSIEAVVQALLLLLPDILSILSKIREMSGCIAGLPVRGQLSLTASVD</sequence>
<keyword evidence="3" id="KW-1185">Reference proteome</keyword>
<evidence type="ECO:0000256" key="1">
    <source>
        <dbReference type="SAM" id="Phobius"/>
    </source>
</evidence>
<organism evidence="2 3">
    <name type="scientific">Gymnopilus junonius</name>
    <name type="common">Spectacular rustgill mushroom</name>
    <name type="synonym">Gymnopilus spectabilis subsp. junonius</name>
    <dbReference type="NCBI Taxonomy" id="109634"/>
    <lineage>
        <taxon>Eukaryota</taxon>
        <taxon>Fungi</taxon>
        <taxon>Dikarya</taxon>
        <taxon>Basidiomycota</taxon>
        <taxon>Agaricomycotina</taxon>
        <taxon>Agaricomycetes</taxon>
        <taxon>Agaricomycetidae</taxon>
        <taxon>Agaricales</taxon>
        <taxon>Agaricineae</taxon>
        <taxon>Hymenogastraceae</taxon>
        <taxon>Gymnopilus</taxon>
    </lineage>
</organism>
<proteinExistence type="predicted"/>